<feature type="region of interest" description="Disordered" evidence="3">
    <location>
        <begin position="140"/>
        <end position="228"/>
    </location>
</feature>
<feature type="transmembrane region" description="Helical" evidence="4">
    <location>
        <begin position="27"/>
        <end position="48"/>
    </location>
</feature>
<feature type="region of interest" description="Disordered" evidence="3">
    <location>
        <begin position="360"/>
        <end position="386"/>
    </location>
</feature>
<feature type="compositionally biased region" description="Low complexity" evidence="3">
    <location>
        <begin position="360"/>
        <end position="373"/>
    </location>
</feature>
<evidence type="ECO:0000256" key="3">
    <source>
        <dbReference type="SAM" id="MobiDB-lite"/>
    </source>
</evidence>
<keyword evidence="2" id="KW-0175">Coiled coil</keyword>
<gene>
    <name evidence="5" type="ORF">GCM10022240_09520</name>
</gene>
<keyword evidence="4" id="KW-0472">Membrane</keyword>
<keyword evidence="4" id="KW-1133">Transmembrane helix</keyword>
<dbReference type="EMBL" id="BAABAF010000003">
    <property type="protein sequence ID" value="GAA3759001.1"/>
    <property type="molecule type" value="Genomic_DNA"/>
</dbReference>
<keyword evidence="4" id="KW-0812">Transmembrane</keyword>
<feature type="compositionally biased region" description="Low complexity" evidence="3">
    <location>
        <begin position="279"/>
        <end position="290"/>
    </location>
</feature>
<name>A0ABP7G8C1_9MICO</name>
<feature type="compositionally biased region" description="Gly residues" evidence="3">
    <location>
        <begin position="163"/>
        <end position="178"/>
    </location>
</feature>
<dbReference type="Gene3D" id="1.10.287.470">
    <property type="entry name" value="Helix hairpin bin"/>
    <property type="match status" value="2"/>
</dbReference>
<feature type="compositionally biased region" description="Polar residues" evidence="3">
    <location>
        <begin position="374"/>
        <end position="386"/>
    </location>
</feature>
<proteinExistence type="predicted"/>
<evidence type="ECO:0008006" key="7">
    <source>
        <dbReference type="Google" id="ProtNLM"/>
    </source>
</evidence>
<feature type="region of interest" description="Disordered" evidence="3">
    <location>
        <begin position="274"/>
        <end position="306"/>
    </location>
</feature>
<reference evidence="6" key="1">
    <citation type="journal article" date="2019" name="Int. J. Syst. Evol. Microbiol.">
        <title>The Global Catalogue of Microorganisms (GCM) 10K type strain sequencing project: providing services to taxonomists for standard genome sequencing and annotation.</title>
        <authorList>
            <consortium name="The Broad Institute Genomics Platform"/>
            <consortium name="The Broad Institute Genome Sequencing Center for Infectious Disease"/>
            <person name="Wu L."/>
            <person name="Ma J."/>
        </authorList>
    </citation>
    <scope>NUCLEOTIDE SEQUENCE [LARGE SCALE GENOMIC DNA]</scope>
    <source>
        <strain evidence="6">JCM 16950</strain>
    </source>
</reference>
<keyword evidence="6" id="KW-1185">Reference proteome</keyword>
<dbReference type="Gene3D" id="2.40.50.100">
    <property type="match status" value="2"/>
</dbReference>
<dbReference type="RefSeq" id="WP_344781088.1">
    <property type="nucleotide sequence ID" value="NZ_BAABAF010000003.1"/>
</dbReference>
<evidence type="ECO:0000256" key="4">
    <source>
        <dbReference type="SAM" id="Phobius"/>
    </source>
</evidence>
<dbReference type="Gene3D" id="2.40.420.20">
    <property type="match status" value="1"/>
</dbReference>
<sequence>MADSTPSAARRAWGGIMRALATCRGKIIAGGTVAVLVIAGGGGAVFAATRGGDAQYRTATAQMGHVSQTLALTGQISSQDSVSAAFQVSGTVADVLVKLGAKVTAGAKLATLNTDTLKAAVTSAQDTLASAQQQLQEDLASQASGTASTASTGSATYAHGSGTSSGSGSTGSRGGGGASTSKSDSTGSGSTGSQATGSGAPGSTGSGATDQSTTGSSTTPTSPAVLSAQHAVTAAQTALLAQFRVATSDEQDSSSATATAQTVCGPFLTATLNPDGSLDAGTGTGSDPTSTPTPPPTPTDAAGSGSDLTATQKLLASCQTALTTSLDAQKTTAAAQQTLQKKATALNSAVAALLKALGAADSSDSSARTPSTSGAPSSPNAKTSSYTYRSTPTITVELASTDTVAAAVIDSGSSGASGAGQTSHTITAADILSDQAQIDVAEADVSVAKQNVGFATLTSPIAGTVVAVDMAAGNAVAAASTSETITVQGAGGYAVQTTVPLAKIASVTTGQSVSIVLPAFAKTYSGTVASIGVLNVSQTSTPSYTVTLAVDTGADTPRIGATAQATVTLSTAQDVLTVPTSAVTVSGASATVTVLKNGTPTRTVVQIGAVGAARTEVAKGLSKGAVVVLADLDQQISTGTTSTSLTNLGGRTRQFGAGFTGAGGFPTGEFSGTTRGTTTGGN</sequence>
<evidence type="ECO:0000256" key="1">
    <source>
        <dbReference type="ARBA" id="ARBA00004196"/>
    </source>
</evidence>
<comment type="subcellular location">
    <subcellularLocation>
        <location evidence="1">Cell envelope</location>
    </subcellularLocation>
</comment>
<dbReference type="InterPro" id="IPR050465">
    <property type="entry name" value="UPF0194_transport"/>
</dbReference>
<comment type="caution">
    <text evidence="5">The sequence shown here is derived from an EMBL/GenBank/DDBJ whole genome shotgun (WGS) entry which is preliminary data.</text>
</comment>
<accession>A0ABP7G8C1</accession>
<dbReference type="PANTHER" id="PTHR32347:SF23">
    <property type="entry name" value="BLL5650 PROTEIN"/>
    <property type="match status" value="1"/>
</dbReference>
<dbReference type="SUPFAM" id="SSF111369">
    <property type="entry name" value="HlyD-like secretion proteins"/>
    <property type="match status" value="2"/>
</dbReference>
<evidence type="ECO:0000313" key="5">
    <source>
        <dbReference type="EMBL" id="GAA3759001.1"/>
    </source>
</evidence>
<dbReference type="Proteomes" id="UP001500540">
    <property type="component" value="Unassembled WGS sequence"/>
</dbReference>
<feature type="compositionally biased region" description="Low complexity" evidence="3">
    <location>
        <begin position="179"/>
        <end position="198"/>
    </location>
</feature>
<dbReference type="Gene3D" id="2.40.30.170">
    <property type="match status" value="1"/>
</dbReference>
<feature type="compositionally biased region" description="Low complexity" evidence="3">
    <location>
        <begin position="140"/>
        <end position="162"/>
    </location>
</feature>
<evidence type="ECO:0000313" key="6">
    <source>
        <dbReference type="Proteomes" id="UP001500540"/>
    </source>
</evidence>
<protein>
    <recommendedName>
        <fullName evidence="7">HlyD family efflux transporter periplasmic adaptor subunit</fullName>
    </recommendedName>
</protein>
<dbReference type="PANTHER" id="PTHR32347">
    <property type="entry name" value="EFFLUX SYSTEM COMPONENT YKNX-RELATED"/>
    <property type="match status" value="1"/>
</dbReference>
<evidence type="ECO:0000256" key="2">
    <source>
        <dbReference type="ARBA" id="ARBA00023054"/>
    </source>
</evidence>
<feature type="compositionally biased region" description="Low complexity" evidence="3">
    <location>
        <begin position="206"/>
        <end position="228"/>
    </location>
</feature>
<organism evidence="5 6">
    <name type="scientific">Microbacterium kribbense</name>
    <dbReference type="NCBI Taxonomy" id="433645"/>
    <lineage>
        <taxon>Bacteria</taxon>
        <taxon>Bacillati</taxon>
        <taxon>Actinomycetota</taxon>
        <taxon>Actinomycetes</taxon>
        <taxon>Micrococcales</taxon>
        <taxon>Microbacteriaceae</taxon>
        <taxon>Microbacterium</taxon>
    </lineage>
</organism>